<evidence type="ECO:0000313" key="10">
    <source>
        <dbReference type="EMBL" id="MDO7836675.1"/>
    </source>
</evidence>
<dbReference type="EMBL" id="JAUQOM010000010">
    <property type="protein sequence ID" value="MDO7836675.1"/>
    <property type="molecule type" value="Genomic_DNA"/>
</dbReference>
<feature type="transmembrane region" description="Helical" evidence="9">
    <location>
        <begin position="56"/>
        <end position="74"/>
    </location>
</feature>
<evidence type="ECO:0000256" key="8">
    <source>
        <dbReference type="ARBA" id="ARBA00023136"/>
    </source>
</evidence>
<feature type="transmembrane region" description="Helical" evidence="9">
    <location>
        <begin position="293"/>
        <end position="311"/>
    </location>
</feature>
<accession>A0ABT8ZQ76</accession>
<comment type="similarity">
    <text evidence="3 9">Belongs to the CobD/CbiB family.</text>
</comment>
<evidence type="ECO:0000313" key="11">
    <source>
        <dbReference type="Proteomes" id="UP001176471"/>
    </source>
</evidence>
<dbReference type="Proteomes" id="UP001176471">
    <property type="component" value="Unassembled WGS sequence"/>
</dbReference>
<keyword evidence="6 9" id="KW-0812">Transmembrane</keyword>
<keyword evidence="11" id="KW-1185">Reference proteome</keyword>
<evidence type="ECO:0000256" key="4">
    <source>
        <dbReference type="ARBA" id="ARBA00022475"/>
    </source>
</evidence>
<protein>
    <recommendedName>
        <fullName evidence="9">Cobalamin biosynthesis protein CobD</fullName>
    </recommendedName>
</protein>
<evidence type="ECO:0000256" key="5">
    <source>
        <dbReference type="ARBA" id="ARBA00022573"/>
    </source>
</evidence>
<comment type="subcellular location">
    <subcellularLocation>
        <location evidence="1 9">Cell membrane</location>
        <topology evidence="1 9">Multi-pass membrane protein</topology>
    </subcellularLocation>
</comment>
<sequence>MADPVTLAALAMDAAIGWPDALYRRIGHPVGGFARLIDWCERHGNRPTRSAGLRRMLGVATMLLLIGLTAGIAWAAQAMLVAWIGDCAWIGIALLAFPALAQRSLNDHVRPVQQALERGDIAEARHAVGMIVGRDTGALNSAGVSRAAIESLSESFCDGVAAPFFWLLLLGLPGVWTYKAINTADSLIGHREDRWRAFGWAAARIDDGANLIPARLGGALICIAGAGGWRIMRRDARRHASPNAGWTEAAMAGALGLKLAGPVSYDGIAHAKPWIGDGRTDAGPADIGRALIVYRRACLLLWLIAAGAWIIG</sequence>
<evidence type="ECO:0000256" key="2">
    <source>
        <dbReference type="ARBA" id="ARBA00004953"/>
    </source>
</evidence>
<evidence type="ECO:0000256" key="3">
    <source>
        <dbReference type="ARBA" id="ARBA00006263"/>
    </source>
</evidence>
<gene>
    <name evidence="10" type="primary">cbiB</name>
    <name evidence="9" type="synonym">cobD</name>
    <name evidence="10" type="ORF">Q4610_16635</name>
</gene>
<organism evidence="10 11">
    <name type="scientific">Sphingobium cyanobacteriorum</name>
    <dbReference type="NCBI Taxonomy" id="3063954"/>
    <lineage>
        <taxon>Bacteria</taxon>
        <taxon>Pseudomonadati</taxon>
        <taxon>Pseudomonadota</taxon>
        <taxon>Alphaproteobacteria</taxon>
        <taxon>Sphingomonadales</taxon>
        <taxon>Sphingomonadaceae</taxon>
        <taxon>Sphingobium</taxon>
    </lineage>
</organism>
<evidence type="ECO:0000256" key="6">
    <source>
        <dbReference type="ARBA" id="ARBA00022692"/>
    </source>
</evidence>
<dbReference type="PANTHER" id="PTHR34308:SF1">
    <property type="entry name" value="COBALAMIN BIOSYNTHESIS PROTEIN CBIB"/>
    <property type="match status" value="1"/>
</dbReference>
<name>A0ABT8ZQ76_9SPHN</name>
<dbReference type="PANTHER" id="PTHR34308">
    <property type="entry name" value="COBALAMIN BIOSYNTHESIS PROTEIN CBIB"/>
    <property type="match status" value="1"/>
</dbReference>
<keyword evidence="4 9" id="KW-1003">Cell membrane</keyword>
<proteinExistence type="inferred from homology"/>
<dbReference type="HAMAP" id="MF_00024">
    <property type="entry name" value="CobD_CbiB"/>
    <property type="match status" value="1"/>
</dbReference>
<evidence type="ECO:0000256" key="7">
    <source>
        <dbReference type="ARBA" id="ARBA00022989"/>
    </source>
</evidence>
<evidence type="ECO:0000256" key="9">
    <source>
        <dbReference type="HAMAP-Rule" id="MF_00024"/>
    </source>
</evidence>
<comment type="pathway">
    <text evidence="2 9">Cofactor biosynthesis; adenosylcobalamin biosynthesis.</text>
</comment>
<reference evidence="10" key="1">
    <citation type="submission" date="2023-07" db="EMBL/GenBank/DDBJ databases">
        <title>Bacterial whole genome sequence for Sphingobium sp. HBC34.</title>
        <authorList>
            <person name="Le V."/>
            <person name="Ko S.-R."/>
            <person name="Ahn C.-Y."/>
            <person name="Oh H.-M."/>
        </authorList>
    </citation>
    <scope>NUCLEOTIDE SEQUENCE</scope>
    <source>
        <strain evidence="10">HBC34</strain>
    </source>
</reference>
<keyword evidence="7 9" id="KW-1133">Transmembrane helix</keyword>
<dbReference type="RefSeq" id="WP_304537095.1">
    <property type="nucleotide sequence ID" value="NZ_JAUQOM010000010.1"/>
</dbReference>
<dbReference type="NCBIfam" id="TIGR00380">
    <property type="entry name" value="cobal_cbiB"/>
    <property type="match status" value="1"/>
</dbReference>
<dbReference type="InterPro" id="IPR004485">
    <property type="entry name" value="Cobalamin_biosynth_CobD/CbiB"/>
</dbReference>
<comment type="caution">
    <text evidence="10">The sequence shown here is derived from an EMBL/GenBank/DDBJ whole genome shotgun (WGS) entry which is preliminary data.</text>
</comment>
<feature type="transmembrane region" description="Helical" evidence="9">
    <location>
        <begin position="212"/>
        <end position="232"/>
    </location>
</feature>
<feature type="transmembrane region" description="Helical" evidence="9">
    <location>
        <begin position="156"/>
        <end position="176"/>
    </location>
</feature>
<comment type="function">
    <text evidence="9">Converts cobyric acid to cobinamide by the addition of aminopropanol on the F carboxylic group.</text>
</comment>
<dbReference type="Pfam" id="PF03186">
    <property type="entry name" value="CobD_Cbib"/>
    <property type="match status" value="1"/>
</dbReference>
<keyword evidence="5 9" id="KW-0169">Cobalamin biosynthesis</keyword>
<evidence type="ECO:0000256" key="1">
    <source>
        <dbReference type="ARBA" id="ARBA00004651"/>
    </source>
</evidence>
<feature type="transmembrane region" description="Helical" evidence="9">
    <location>
        <begin position="80"/>
        <end position="101"/>
    </location>
</feature>
<keyword evidence="8 9" id="KW-0472">Membrane</keyword>